<dbReference type="InterPro" id="IPR001242">
    <property type="entry name" value="Condensation_dom"/>
</dbReference>
<dbReference type="SUPFAM" id="SSF56801">
    <property type="entry name" value="Acetyl-CoA synthetase-like"/>
    <property type="match status" value="1"/>
</dbReference>
<name>A0ABV5Z1C9_9ACTN</name>
<dbReference type="SUPFAM" id="SSF52777">
    <property type="entry name" value="CoA-dependent acyltransferases"/>
    <property type="match status" value="1"/>
</dbReference>
<organism evidence="3 4">
    <name type="scientific">Actinoallomurus acaciae</name>
    <dbReference type="NCBI Taxonomy" id="502577"/>
    <lineage>
        <taxon>Bacteria</taxon>
        <taxon>Bacillati</taxon>
        <taxon>Actinomycetota</taxon>
        <taxon>Actinomycetes</taxon>
        <taxon>Streptosporangiales</taxon>
        <taxon>Thermomonosporaceae</taxon>
        <taxon>Actinoallomurus</taxon>
    </lineage>
</organism>
<dbReference type="EMBL" id="JBHLZP010000933">
    <property type="protein sequence ID" value="MFB9840124.1"/>
    <property type="molecule type" value="Genomic_DNA"/>
</dbReference>
<dbReference type="Gene3D" id="3.30.559.30">
    <property type="entry name" value="Nonribosomal peptide synthetase, condensation domain"/>
    <property type="match status" value="1"/>
</dbReference>
<dbReference type="InterPro" id="IPR023213">
    <property type="entry name" value="CAT-like_dom_sf"/>
</dbReference>
<gene>
    <name evidence="3" type="ORF">ACFFNX_49055</name>
</gene>
<feature type="domain" description="AMP-dependent synthetase/ligase" evidence="1">
    <location>
        <begin position="388"/>
        <end position="596"/>
    </location>
</feature>
<dbReference type="Gene3D" id="3.30.559.10">
    <property type="entry name" value="Chloramphenicol acetyltransferase-like domain"/>
    <property type="match status" value="1"/>
</dbReference>
<feature type="non-terminal residue" evidence="3">
    <location>
        <position position="608"/>
    </location>
</feature>
<dbReference type="PANTHER" id="PTHR45527:SF1">
    <property type="entry name" value="FATTY ACID SYNTHASE"/>
    <property type="match status" value="1"/>
</dbReference>
<dbReference type="Gene3D" id="3.40.50.980">
    <property type="match status" value="2"/>
</dbReference>
<reference evidence="3 4" key="1">
    <citation type="submission" date="2024-09" db="EMBL/GenBank/DDBJ databases">
        <authorList>
            <person name="Sun Q."/>
            <person name="Mori K."/>
        </authorList>
    </citation>
    <scope>NUCLEOTIDE SEQUENCE [LARGE SCALE GENOMIC DNA]</scope>
    <source>
        <strain evidence="3 4">TBRC 0563</strain>
    </source>
</reference>
<dbReference type="Pfam" id="PF00668">
    <property type="entry name" value="Condensation"/>
    <property type="match status" value="1"/>
</dbReference>
<dbReference type="InterPro" id="IPR000873">
    <property type="entry name" value="AMP-dep_synth/lig_dom"/>
</dbReference>
<accession>A0ABV5Z1C9</accession>
<dbReference type="Pfam" id="PF00501">
    <property type="entry name" value="AMP-binding"/>
    <property type="match status" value="2"/>
</dbReference>
<feature type="non-terminal residue" evidence="3">
    <location>
        <position position="1"/>
    </location>
</feature>
<proteinExistence type="predicted"/>
<evidence type="ECO:0000313" key="4">
    <source>
        <dbReference type="Proteomes" id="UP001589627"/>
    </source>
</evidence>
<evidence type="ECO:0000259" key="1">
    <source>
        <dbReference type="Pfam" id="PF00501"/>
    </source>
</evidence>
<comment type="caution">
    <text evidence="3">The sequence shown here is derived from an EMBL/GenBank/DDBJ whole genome shotgun (WGS) entry which is preliminary data.</text>
</comment>
<evidence type="ECO:0000259" key="2">
    <source>
        <dbReference type="Pfam" id="PF00668"/>
    </source>
</evidence>
<keyword evidence="4" id="KW-1185">Reference proteome</keyword>
<dbReference type="PANTHER" id="PTHR45527">
    <property type="entry name" value="NONRIBOSOMAL PEPTIDE SYNTHETASE"/>
    <property type="match status" value="1"/>
</dbReference>
<dbReference type="Gene3D" id="2.30.38.10">
    <property type="entry name" value="Luciferase, Domain 3"/>
    <property type="match status" value="1"/>
</dbReference>
<dbReference type="InterPro" id="IPR020845">
    <property type="entry name" value="AMP-binding_CS"/>
</dbReference>
<dbReference type="Proteomes" id="UP001589627">
    <property type="component" value="Unassembled WGS sequence"/>
</dbReference>
<dbReference type="PROSITE" id="PS00455">
    <property type="entry name" value="AMP_BINDING"/>
    <property type="match status" value="1"/>
</dbReference>
<feature type="domain" description="AMP-dependent synthetase/ligase" evidence="1">
    <location>
        <begin position="283"/>
        <end position="375"/>
    </location>
</feature>
<protein>
    <submittedName>
        <fullName evidence="3">AMP-binding protein</fullName>
    </submittedName>
</protein>
<evidence type="ECO:0000313" key="3">
    <source>
        <dbReference type="EMBL" id="MFB9840124.1"/>
    </source>
</evidence>
<feature type="domain" description="Condensation" evidence="2">
    <location>
        <begin position="4"/>
        <end position="261"/>
    </location>
</feature>
<dbReference type="RefSeq" id="WP_378213344.1">
    <property type="nucleotide sequence ID" value="NZ_JBHLZP010000933.1"/>
</dbReference>
<sequence>LAARQLAYWTDALDGSPDELALAADRPRPEESEHHGGVVEFTVPATTRRRLGGIARATGTTMFMVVHAAVATLLTRLGAGTDLPLGTPVAGRDDPATEDLVGFFVNTLVLRTDTSGDPSFRALLARVREADLAAFEHQDVPFDQVVDAVNPPRSLGRHPLFQVMVSYLTGGEEAWTLGGLPAVPEPAGHGTAMFDLSFDLVEDPAGGAQGTLEFDTALFDRETAEAMTARLLRVLDAVAADPEVPIGRIEILSEAERRALLCAGLGVERALADRTVVGFLTGQAARTPDAVALVTGERAWTYRELDAWTDRLAWTLDGRGVRPGDVVALDLPRAAMVPALLGVLKAGAAYLPVDGAQPEERSRFMLEDARPALVLRPGDLGALAEGPPIDRSRPDAVAYVIYTSGSTGRPKGVAVPHRGLANLFLSHRGRLMEPAGRGLRVAHAASFVFDGSWEPLLWLLDGHALHVVDDYQDDAALLRRLAEDRIEVLDVTPTYLRQLVDRGLLTSAPLKVLLVGGEAVDPGLWRRICAAPGLACHDLYGPTEASVDSYGWHGAAREPYRLDGVRAYVLDAGLRPVPAGVLGELYVAGAGLADGYVRRPGLTAERFV</sequence>